<comment type="caution">
    <text evidence="1">The sequence shown here is derived from an EMBL/GenBank/DDBJ whole genome shotgun (WGS) entry which is preliminary data.</text>
</comment>
<evidence type="ECO:0000313" key="1">
    <source>
        <dbReference type="EMBL" id="KAL0307987.1"/>
    </source>
</evidence>
<sequence length="91" mass="11011">MQWMKGGDQCTRVFFRRVAMRRANKRIFQIFDDNGHTYTEPTNVSDTFVAYFERLLGGEQAMRSLDLRYLRPWARHIITEEESNFNSPYYY</sequence>
<evidence type="ECO:0008006" key="2">
    <source>
        <dbReference type="Google" id="ProtNLM"/>
    </source>
</evidence>
<organism evidence="1">
    <name type="scientific">Sesamum angustifolium</name>
    <dbReference type="NCBI Taxonomy" id="2727405"/>
    <lineage>
        <taxon>Eukaryota</taxon>
        <taxon>Viridiplantae</taxon>
        <taxon>Streptophyta</taxon>
        <taxon>Embryophyta</taxon>
        <taxon>Tracheophyta</taxon>
        <taxon>Spermatophyta</taxon>
        <taxon>Magnoliopsida</taxon>
        <taxon>eudicotyledons</taxon>
        <taxon>Gunneridae</taxon>
        <taxon>Pentapetalae</taxon>
        <taxon>asterids</taxon>
        <taxon>lamiids</taxon>
        <taxon>Lamiales</taxon>
        <taxon>Pedaliaceae</taxon>
        <taxon>Sesamum</taxon>
    </lineage>
</organism>
<reference evidence="1" key="1">
    <citation type="submission" date="2020-06" db="EMBL/GenBank/DDBJ databases">
        <authorList>
            <person name="Li T."/>
            <person name="Hu X."/>
            <person name="Zhang T."/>
            <person name="Song X."/>
            <person name="Zhang H."/>
            <person name="Dai N."/>
            <person name="Sheng W."/>
            <person name="Hou X."/>
            <person name="Wei L."/>
        </authorList>
    </citation>
    <scope>NUCLEOTIDE SEQUENCE</scope>
    <source>
        <strain evidence="1">G01</strain>
        <tissue evidence="1">Leaf</tissue>
    </source>
</reference>
<protein>
    <recommendedName>
        <fullName evidence="2">Transposase</fullName>
    </recommendedName>
</protein>
<dbReference type="EMBL" id="JACGWK010000043">
    <property type="protein sequence ID" value="KAL0307987.1"/>
    <property type="molecule type" value="Genomic_DNA"/>
</dbReference>
<accession>A0AAW2KPP5</accession>
<name>A0AAW2KPP5_9LAMI</name>
<gene>
    <name evidence="1" type="ORF">Sangu_3001000</name>
</gene>
<reference evidence="1" key="2">
    <citation type="journal article" date="2024" name="Plant">
        <title>Genomic evolution and insights into agronomic trait innovations of Sesamum species.</title>
        <authorList>
            <person name="Miao H."/>
            <person name="Wang L."/>
            <person name="Qu L."/>
            <person name="Liu H."/>
            <person name="Sun Y."/>
            <person name="Le M."/>
            <person name="Wang Q."/>
            <person name="Wei S."/>
            <person name="Zheng Y."/>
            <person name="Lin W."/>
            <person name="Duan Y."/>
            <person name="Cao H."/>
            <person name="Xiong S."/>
            <person name="Wang X."/>
            <person name="Wei L."/>
            <person name="Li C."/>
            <person name="Ma Q."/>
            <person name="Ju M."/>
            <person name="Zhao R."/>
            <person name="Li G."/>
            <person name="Mu C."/>
            <person name="Tian Q."/>
            <person name="Mei H."/>
            <person name="Zhang T."/>
            <person name="Gao T."/>
            <person name="Zhang H."/>
        </authorList>
    </citation>
    <scope>NUCLEOTIDE SEQUENCE</scope>
    <source>
        <strain evidence="1">G01</strain>
    </source>
</reference>
<proteinExistence type="predicted"/>
<dbReference type="AlphaFoldDB" id="A0AAW2KPP5"/>